<dbReference type="Proteomes" id="UP000294309">
    <property type="component" value="Chromosome"/>
</dbReference>
<dbReference type="OrthoDB" id="9806902at2"/>
<dbReference type="PANTHER" id="PTHR11614">
    <property type="entry name" value="PHOSPHOLIPASE-RELATED"/>
    <property type="match status" value="1"/>
</dbReference>
<keyword evidence="3" id="KW-1185">Reference proteome</keyword>
<evidence type="ECO:0000259" key="1">
    <source>
        <dbReference type="Pfam" id="PF12146"/>
    </source>
</evidence>
<dbReference type="SUPFAM" id="SSF53474">
    <property type="entry name" value="alpha/beta-Hydrolases"/>
    <property type="match status" value="1"/>
</dbReference>
<evidence type="ECO:0000313" key="3">
    <source>
        <dbReference type="Proteomes" id="UP000294309"/>
    </source>
</evidence>
<name>A0A4P7AI12_9MOLU</name>
<accession>A0A4P7AI12</accession>
<dbReference type="AlphaFoldDB" id="A0A4P7AI12"/>
<organism evidence="2 3">
    <name type="scientific">Spiroplasma gladiatoris</name>
    <dbReference type="NCBI Taxonomy" id="2143"/>
    <lineage>
        <taxon>Bacteria</taxon>
        <taxon>Bacillati</taxon>
        <taxon>Mycoplasmatota</taxon>
        <taxon>Mollicutes</taxon>
        <taxon>Entomoplasmatales</taxon>
        <taxon>Spiroplasmataceae</taxon>
        <taxon>Spiroplasma</taxon>
    </lineage>
</organism>
<protein>
    <submittedName>
        <fullName evidence="2">Lysophospholipase</fullName>
    </submittedName>
</protein>
<feature type="domain" description="Serine aminopeptidase S33" evidence="1">
    <location>
        <begin position="24"/>
        <end position="288"/>
    </location>
</feature>
<dbReference type="RefSeq" id="WP_134297652.1">
    <property type="nucleotide sequence ID" value="NZ_CP038013.1"/>
</dbReference>
<dbReference type="EMBL" id="CP038013">
    <property type="protein sequence ID" value="QBQ07872.1"/>
    <property type="molecule type" value="Genomic_DNA"/>
</dbReference>
<reference evidence="2 3" key="1">
    <citation type="submission" date="2019-03" db="EMBL/GenBank/DDBJ databases">
        <title>Complete genome sequence of Spiroplasma gladiatoris TG-1 (DSM 22552).</title>
        <authorList>
            <person name="Lin Y.-C."/>
            <person name="Chou L."/>
            <person name="Kuo C.-H."/>
        </authorList>
    </citation>
    <scope>NUCLEOTIDE SEQUENCE [LARGE SCALE GENOMIC DNA]</scope>
    <source>
        <strain evidence="2 3">TG-1</strain>
    </source>
</reference>
<dbReference type="Pfam" id="PF12146">
    <property type="entry name" value="Hydrolase_4"/>
    <property type="match status" value="1"/>
</dbReference>
<sequence>MKEIEIKSFDNKQLYTYIWDDVKKPIGVIHLIHGSAEHMLRYNEFAKFLNKNNYIVVGADHRGHGKTANLKENELGYFADKDGWNIIIKDLKVINDFITSSYKSLDIIIAGHSMGSFMVRHYISSYGDSVKGAFIIGTALYSNIVLNFGLGVANKNIKKFGPKNIDEFIWKLSYKPLNSKFKKFGKTGAEWLSNDSKVVQDFVDDYLTGQKFTSSGFRDLFTGLINIQKQDSIDRIPKNLPIFIMSGENDSVGKFGKDPKKLQKIYLKNGLDSKLRLYFNMRHEILNEVGKEKVWKDFIEFINQIKLKNNYIEL</sequence>
<dbReference type="Gene3D" id="3.40.50.1820">
    <property type="entry name" value="alpha/beta hydrolase"/>
    <property type="match status" value="1"/>
</dbReference>
<dbReference type="InterPro" id="IPR029058">
    <property type="entry name" value="AB_hydrolase_fold"/>
</dbReference>
<gene>
    <name evidence="2" type="primary">pldB</name>
    <name evidence="2" type="ORF">SGLAD_v1c06730</name>
</gene>
<evidence type="ECO:0000313" key="2">
    <source>
        <dbReference type="EMBL" id="QBQ07872.1"/>
    </source>
</evidence>
<dbReference type="InterPro" id="IPR022742">
    <property type="entry name" value="Hydrolase_4"/>
</dbReference>
<dbReference type="InterPro" id="IPR051044">
    <property type="entry name" value="MAG_DAG_Lipase"/>
</dbReference>
<dbReference type="KEGG" id="sgq:SGLAD_v1c06730"/>
<proteinExistence type="predicted"/>